<dbReference type="AlphaFoldDB" id="W0JXG1"/>
<evidence type="ECO:0000256" key="4">
    <source>
        <dbReference type="ARBA" id="ARBA00022833"/>
    </source>
</evidence>
<keyword evidence="6" id="KW-1185">Reference proteome</keyword>
<reference evidence="5 6" key="1">
    <citation type="submission" date="2014-01" db="EMBL/GenBank/DDBJ databases">
        <authorList>
            <consortium name="DOE Joint Genome Institute"/>
            <person name="Anderson I."/>
            <person name="Huntemann M."/>
            <person name="Han J."/>
            <person name="Chen A."/>
            <person name="Kyrpides N."/>
            <person name="Mavromatis K."/>
            <person name="Markowitz V."/>
            <person name="Palaniappan K."/>
            <person name="Ivanova N."/>
            <person name="Schaumberg A."/>
            <person name="Pati A."/>
            <person name="Liolios K."/>
            <person name="Nordberg H.P."/>
            <person name="Cantor M.N."/>
            <person name="Hua S.X."/>
            <person name="Woyke T."/>
        </authorList>
    </citation>
    <scope>NUCLEOTIDE SEQUENCE [LARGE SCALE GENOMIC DNA]</scope>
    <source>
        <strain evidence="5 6">XH-48</strain>
        <plasmid evidence="6">2</plasmid>
    </source>
</reference>
<dbReference type="PATRIC" id="fig|797299.3.peg.3609"/>
<dbReference type="GO" id="GO:0016811">
    <property type="term" value="F:hydrolase activity, acting on carbon-nitrogen (but not peptide) bonds, in linear amides"/>
    <property type="evidence" value="ECO:0007669"/>
    <property type="project" value="TreeGrafter"/>
</dbReference>
<comment type="cofactor">
    <cofactor evidence="1">
        <name>Zn(2+)</name>
        <dbReference type="ChEBI" id="CHEBI:29105"/>
    </cofactor>
</comment>
<protein>
    <submittedName>
        <fullName evidence="5">Creatinine amidohydrolase</fullName>
    </submittedName>
</protein>
<evidence type="ECO:0000256" key="3">
    <source>
        <dbReference type="ARBA" id="ARBA00022801"/>
    </source>
</evidence>
<dbReference type="Gene3D" id="3.40.50.10310">
    <property type="entry name" value="Creatininase"/>
    <property type="match status" value="1"/>
</dbReference>
<dbReference type="KEGG" id="hlr:HALLA_01010"/>
<dbReference type="InterPro" id="IPR003785">
    <property type="entry name" value="Creatininase/forma_Hydrolase"/>
</dbReference>
<dbReference type="GO" id="GO:0046872">
    <property type="term" value="F:metal ion binding"/>
    <property type="evidence" value="ECO:0007669"/>
    <property type="project" value="UniProtKB-KW"/>
</dbReference>
<dbReference type="SUPFAM" id="SSF102215">
    <property type="entry name" value="Creatininase"/>
    <property type="match status" value="1"/>
</dbReference>
<keyword evidence="2" id="KW-0479">Metal-binding</keyword>
<dbReference type="EMBL" id="CP007057">
    <property type="protein sequence ID" value="AHG01905.1"/>
    <property type="molecule type" value="Genomic_DNA"/>
</dbReference>
<dbReference type="PANTHER" id="PTHR35005">
    <property type="entry name" value="3-DEHYDRO-SCYLLO-INOSOSE HYDROLASE"/>
    <property type="match status" value="1"/>
</dbReference>
<dbReference type="GeneID" id="25147266"/>
<evidence type="ECO:0000256" key="2">
    <source>
        <dbReference type="ARBA" id="ARBA00022723"/>
    </source>
</evidence>
<gene>
    <name evidence="5" type="ORF">HALLA_01010</name>
</gene>
<dbReference type="OrthoDB" id="46121at2157"/>
<accession>W0JXG1</accession>
<evidence type="ECO:0000256" key="1">
    <source>
        <dbReference type="ARBA" id="ARBA00001947"/>
    </source>
</evidence>
<geneLocation type="plasmid" evidence="5">
    <name>unnamed</name>
</geneLocation>
<keyword evidence="5" id="KW-0614">Plasmid</keyword>
<dbReference type="Pfam" id="PF02633">
    <property type="entry name" value="Creatininase"/>
    <property type="match status" value="1"/>
</dbReference>
<organism evidence="5 6">
    <name type="scientific">Halostagnicola larsenii XH-48</name>
    <dbReference type="NCBI Taxonomy" id="797299"/>
    <lineage>
        <taxon>Archaea</taxon>
        <taxon>Methanobacteriati</taxon>
        <taxon>Methanobacteriota</taxon>
        <taxon>Stenosarchaea group</taxon>
        <taxon>Halobacteria</taxon>
        <taxon>Halobacteriales</taxon>
        <taxon>Natrialbaceae</taxon>
        <taxon>Halostagnicola</taxon>
    </lineage>
</organism>
<keyword evidence="3 5" id="KW-0378">Hydrolase</keyword>
<dbReference type="RefSeq" id="WP_049954748.1">
    <property type="nucleotide sequence ID" value="NZ_CP007057.1"/>
</dbReference>
<dbReference type="eggNOG" id="arCOG04536">
    <property type="taxonomic scope" value="Archaea"/>
</dbReference>
<dbReference type="InterPro" id="IPR024087">
    <property type="entry name" value="Creatininase-like_sf"/>
</dbReference>
<dbReference type="GO" id="GO:0009231">
    <property type="term" value="P:riboflavin biosynthetic process"/>
    <property type="evidence" value="ECO:0007669"/>
    <property type="project" value="TreeGrafter"/>
</dbReference>
<dbReference type="Proteomes" id="UP000019024">
    <property type="component" value="Plasmid unnamed2"/>
</dbReference>
<sequence length="269" mass="28191">MTHPTAQLDEMVSFGAQSAADIGAVGAAAGSVLVVPVGSVEQHGKHLPVMTDTLLADSVATTAAKRVADDAPILVAPPLRPGYSPHHCSFGGTLTAGFDTLLDLVRDTADSGLTNGFDALVLVNGHGGNGPLIDAAVSEIGREHPAVEVLGLTYFELVADLVEEIRDSEMGGMAHGGEFETSLMLHLHPELVDTESMPATYWEEQYDLAGDDLVSGGPLSVYRPFEDYSDSGAIGDPDVADEATGKRLFKGSTEALADLLLEVHERNTD</sequence>
<evidence type="ECO:0000313" key="5">
    <source>
        <dbReference type="EMBL" id="AHG01905.1"/>
    </source>
</evidence>
<proteinExistence type="predicted"/>
<dbReference type="HOGENOM" id="CLU_055029_3_1_2"/>
<evidence type="ECO:0000313" key="6">
    <source>
        <dbReference type="Proteomes" id="UP000019024"/>
    </source>
</evidence>
<keyword evidence="4" id="KW-0862">Zinc</keyword>
<name>W0JXG1_9EURY</name>
<dbReference type="PANTHER" id="PTHR35005:SF1">
    <property type="entry name" value="2-AMINO-5-FORMYLAMINO-6-RIBOSYLAMINOPYRIMIDIN-4(3H)-ONE 5'-MONOPHOSPHATE DEFORMYLASE"/>
    <property type="match status" value="1"/>
</dbReference>